<evidence type="ECO:0000256" key="1">
    <source>
        <dbReference type="HAMAP-Rule" id="MF_01360"/>
    </source>
</evidence>
<evidence type="ECO:0000313" key="3">
    <source>
        <dbReference type="Proteomes" id="UP000239001"/>
    </source>
</evidence>
<dbReference type="AlphaFoldDB" id="A0A2T1LSR2"/>
<keyword evidence="3" id="KW-1185">Reference proteome</keyword>
<dbReference type="InterPro" id="IPR020885">
    <property type="entry name" value="UPF0367"/>
</dbReference>
<accession>A0A2T1LSR2</accession>
<sequence length="92" mass="9804">MYTIDVTLKYSPIPISVQRKEAEGAEALFQSIIAAMRSQSSQLLELTCDKQPDKKVALLSDQISAVIVSEKTGASARGNVPGFFSIAAGDNS</sequence>
<organism evidence="2 3">
    <name type="scientific">Aphanothece hegewaldii CCALA 016</name>
    <dbReference type="NCBI Taxonomy" id="2107694"/>
    <lineage>
        <taxon>Bacteria</taxon>
        <taxon>Bacillati</taxon>
        <taxon>Cyanobacteriota</taxon>
        <taxon>Cyanophyceae</taxon>
        <taxon>Oscillatoriophycideae</taxon>
        <taxon>Chroococcales</taxon>
        <taxon>Aphanothecaceae</taxon>
        <taxon>Aphanothece</taxon>
    </lineage>
</organism>
<protein>
    <recommendedName>
        <fullName evidence="1">UPF0367 protein C7H19_20715</fullName>
    </recommendedName>
</protein>
<name>A0A2T1LSR2_9CHRO</name>
<evidence type="ECO:0000313" key="2">
    <source>
        <dbReference type="EMBL" id="PSF33025.1"/>
    </source>
</evidence>
<dbReference type="RefSeq" id="WP_106458822.1">
    <property type="nucleotide sequence ID" value="NZ_PXOH01000034.1"/>
</dbReference>
<comment type="similarity">
    <text evidence="1">Belongs to the UPF0367 family.</text>
</comment>
<reference evidence="2 3" key="1">
    <citation type="submission" date="2018-03" db="EMBL/GenBank/DDBJ databases">
        <title>The ancient ancestry and fast evolution of plastids.</title>
        <authorList>
            <person name="Moore K.R."/>
            <person name="Magnabosco C."/>
            <person name="Momper L."/>
            <person name="Gold D.A."/>
            <person name="Bosak T."/>
            <person name="Fournier G.P."/>
        </authorList>
    </citation>
    <scope>NUCLEOTIDE SEQUENCE [LARGE SCALE GENOMIC DNA]</scope>
    <source>
        <strain evidence="2 3">CCALA 016</strain>
    </source>
</reference>
<reference evidence="2 3" key="2">
    <citation type="submission" date="2018-03" db="EMBL/GenBank/DDBJ databases">
        <authorList>
            <person name="Keele B.F."/>
        </authorList>
    </citation>
    <scope>NUCLEOTIDE SEQUENCE [LARGE SCALE GENOMIC DNA]</scope>
    <source>
        <strain evidence="2 3">CCALA 016</strain>
    </source>
</reference>
<comment type="caution">
    <text evidence="2">The sequence shown here is derived from an EMBL/GenBank/DDBJ whole genome shotgun (WGS) entry which is preliminary data.</text>
</comment>
<dbReference type="OrthoDB" id="516864at2"/>
<gene>
    <name evidence="2" type="ORF">C7H19_20715</name>
</gene>
<proteinExistence type="inferred from homology"/>
<dbReference type="Proteomes" id="UP000239001">
    <property type="component" value="Unassembled WGS sequence"/>
</dbReference>
<dbReference type="EMBL" id="PXOH01000034">
    <property type="protein sequence ID" value="PSF33025.1"/>
    <property type="molecule type" value="Genomic_DNA"/>
</dbReference>
<dbReference type="HAMAP" id="MF_01360">
    <property type="entry name" value="UPF0367"/>
    <property type="match status" value="1"/>
</dbReference>
<dbReference type="NCBIfam" id="NF010236">
    <property type="entry name" value="PRK13683.1"/>
    <property type="match status" value="1"/>
</dbReference>
<dbReference type="Pfam" id="PF26132">
    <property type="entry name" value="UPF0367"/>
    <property type="match status" value="1"/>
</dbReference>